<dbReference type="NCBIfam" id="TIGR03512">
    <property type="entry name" value="GldD_lipo"/>
    <property type="match status" value="1"/>
</dbReference>
<accession>A0A3B0QXF2</accession>
<protein>
    <submittedName>
        <fullName evidence="1">GldD</fullName>
    </submittedName>
</protein>
<reference evidence="1" key="1">
    <citation type="submission" date="2018-06" db="EMBL/GenBank/DDBJ databases">
        <authorList>
            <person name="Zhirakovskaya E."/>
        </authorList>
    </citation>
    <scope>NUCLEOTIDE SEQUENCE</scope>
</reference>
<organism evidence="1">
    <name type="scientific">hydrothermal vent metagenome</name>
    <dbReference type="NCBI Taxonomy" id="652676"/>
    <lineage>
        <taxon>unclassified sequences</taxon>
        <taxon>metagenomes</taxon>
        <taxon>ecological metagenomes</taxon>
    </lineage>
</organism>
<name>A0A3B0QXF2_9ZZZZ</name>
<proteinExistence type="predicted"/>
<dbReference type="InterPro" id="IPR019850">
    <property type="entry name" value="GldD-like"/>
</dbReference>
<dbReference type="PROSITE" id="PS51257">
    <property type="entry name" value="PROKAR_LIPOPROTEIN"/>
    <property type="match status" value="1"/>
</dbReference>
<sequence>MRTIIPFLIITLFVSCGKDPVPKPKAFLRLEYPKAVYKEVNPQLPFTFEKNNLAKSIDSIKISRDKKTLGIDITYPALKGTIYITYKKIQNNNLKPYLLDAQNITQKHAQKADEIVEQPYINLKHRVFGMLYEVGGNAASQSQFYVTDSINHFVTGSLYFFAKPNYDSILPAANYLKKDIQHIMETIKWKE</sequence>
<evidence type="ECO:0000313" key="1">
    <source>
        <dbReference type="EMBL" id="VAV84197.1"/>
    </source>
</evidence>
<gene>
    <name evidence="1" type="ORF">MNBD_BACTEROID02-20</name>
</gene>
<dbReference type="Pfam" id="PF25593">
    <property type="entry name" value="GldD_lipo"/>
    <property type="match status" value="1"/>
</dbReference>
<dbReference type="EMBL" id="UOEB01000135">
    <property type="protein sequence ID" value="VAV84197.1"/>
    <property type="molecule type" value="Genomic_DNA"/>
</dbReference>
<dbReference type="AlphaFoldDB" id="A0A3B0QXF2"/>